<sequence length="30" mass="3336">MWANADDQGRLSGDPEEIKYACCPNIDHVS</sequence>
<dbReference type="EMBL" id="BARV01044451">
    <property type="protein sequence ID" value="GAI71593.1"/>
    <property type="molecule type" value="Genomic_DNA"/>
</dbReference>
<organism evidence="1">
    <name type="scientific">marine sediment metagenome</name>
    <dbReference type="NCBI Taxonomy" id="412755"/>
    <lineage>
        <taxon>unclassified sequences</taxon>
        <taxon>metagenomes</taxon>
        <taxon>ecological metagenomes</taxon>
    </lineage>
</organism>
<dbReference type="AlphaFoldDB" id="X1QTL9"/>
<comment type="caution">
    <text evidence="1">The sequence shown here is derived from an EMBL/GenBank/DDBJ whole genome shotgun (WGS) entry which is preliminary data.</text>
</comment>
<name>X1QTL9_9ZZZZ</name>
<reference evidence="1" key="1">
    <citation type="journal article" date="2014" name="Front. Microbiol.">
        <title>High frequency of phylogenetically diverse reductive dehalogenase-homologous genes in deep subseafloor sedimentary metagenomes.</title>
        <authorList>
            <person name="Kawai M."/>
            <person name="Futagami T."/>
            <person name="Toyoda A."/>
            <person name="Takaki Y."/>
            <person name="Nishi S."/>
            <person name="Hori S."/>
            <person name="Arai W."/>
            <person name="Tsubouchi T."/>
            <person name="Morono Y."/>
            <person name="Uchiyama I."/>
            <person name="Ito T."/>
            <person name="Fujiyama A."/>
            <person name="Inagaki F."/>
            <person name="Takami H."/>
        </authorList>
    </citation>
    <scope>NUCLEOTIDE SEQUENCE</scope>
    <source>
        <strain evidence="1">Expedition CK06-06</strain>
    </source>
</reference>
<gene>
    <name evidence="1" type="ORF">S06H3_65778</name>
</gene>
<proteinExistence type="predicted"/>
<accession>X1QTL9</accession>
<protein>
    <submittedName>
        <fullName evidence="1">Uncharacterized protein</fullName>
    </submittedName>
</protein>
<feature type="non-terminal residue" evidence="1">
    <location>
        <position position="30"/>
    </location>
</feature>
<evidence type="ECO:0000313" key="1">
    <source>
        <dbReference type="EMBL" id="GAI71593.1"/>
    </source>
</evidence>